<dbReference type="EMBL" id="JABXBU010002230">
    <property type="protein sequence ID" value="KAF8768486.1"/>
    <property type="molecule type" value="Genomic_DNA"/>
</dbReference>
<dbReference type="Pfam" id="PF00078">
    <property type="entry name" value="RVT_1"/>
    <property type="match status" value="1"/>
</dbReference>
<dbReference type="Proteomes" id="UP000807504">
    <property type="component" value="Unassembled WGS sequence"/>
</dbReference>
<reference evidence="2" key="2">
    <citation type="submission" date="2020-06" db="EMBL/GenBank/DDBJ databases">
        <authorList>
            <person name="Sheffer M."/>
        </authorList>
    </citation>
    <scope>NUCLEOTIDE SEQUENCE</scope>
</reference>
<dbReference type="InterPro" id="IPR043128">
    <property type="entry name" value="Rev_trsase/Diguanyl_cyclase"/>
</dbReference>
<name>A0A8T0EAQ9_ARGBR</name>
<gene>
    <name evidence="2" type="ORF">HNY73_021300</name>
</gene>
<accession>A0A8T0EAQ9</accession>
<dbReference type="InterPro" id="IPR043502">
    <property type="entry name" value="DNA/RNA_pol_sf"/>
</dbReference>
<dbReference type="Gene3D" id="3.30.70.270">
    <property type="match status" value="1"/>
</dbReference>
<comment type="caution">
    <text evidence="2">The sequence shown here is derived from an EMBL/GenBank/DDBJ whole genome shotgun (WGS) entry which is preliminary data.</text>
</comment>
<dbReference type="PANTHER" id="PTHR24559">
    <property type="entry name" value="TRANSPOSON TY3-I GAG-POL POLYPROTEIN"/>
    <property type="match status" value="1"/>
</dbReference>
<sequence>MSLLNCEMNVIISDWIGDNHVEFSPTHLSIRSNLDDGMEAGILLLNSSKLVYRSPYRVSNYERQVLREIVQELKGQGVIRDSCSDYSSPVLLVSKKTGDKRMVIDYRHLNSQTIKDKYPLPCTDFIERFSGFSLFFILDACQGFSQIPMDEESSRKAAFTTPDGHYEPIRLFFGLSNGPPVCQRAMSLSLGYLL</sequence>
<dbReference type="CDD" id="cd01647">
    <property type="entry name" value="RT_LTR"/>
    <property type="match status" value="1"/>
</dbReference>
<evidence type="ECO:0000313" key="2">
    <source>
        <dbReference type="EMBL" id="KAF8768486.1"/>
    </source>
</evidence>
<dbReference type="GO" id="GO:0071897">
    <property type="term" value="P:DNA biosynthetic process"/>
    <property type="evidence" value="ECO:0007669"/>
    <property type="project" value="UniProtKB-ARBA"/>
</dbReference>
<dbReference type="SUPFAM" id="SSF56672">
    <property type="entry name" value="DNA/RNA polymerases"/>
    <property type="match status" value="1"/>
</dbReference>
<reference evidence="2" key="1">
    <citation type="journal article" date="2020" name="bioRxiv">
        <title>Chromosome-level reference genome of the European wasp spider Argiope bruennichi: a resource for studies on range expansion and evolutionary adaptation.</title>
        <authorList>
            <person name="Sheffer M.M."/>
            <person name="Hoppe A."/>
            <person name="Krehenwinkel H."/>
            <person name="Uhl G."/>
            <person name="Kuss A.W."/>
            <person name="Jensen L."/>
            <person name="Jensen C."/>
            <person name="Gillespie R.G."/>
            <person name="Hoff K.J."/>
            <person name="Prost S."/>
        </authorList>
    </citation>
    <scope>NUCLEOTIDE SEQUENCE</scope>
</reference>
<dbReference type="InterPro" id="IPR000477">
    <property type="entry name" value="RT_dom"/>
</dbReference>
<dbReference type="PANTHER" id="PTHR24559:SF444">
    <property type="entry name" value="REVERSE TRANSCRIPTASE DOMAIN-CONTAINING PROTEIN"/>
    <property type="match status" value="1"/>
</dbReference>
<evidence type="ECO:0000313" key="3">
    <source>
        <dbReference type="Proteomes" id="UP000807504"/>
    </source>
</evidence>
<dbReference type="InterPro" id="IPR053134">
    <property type="entry name" value="RNA-dir_DNA_polymerase"/>
</dbReference>
<protein>
    <submittedName>
        <fullName evidence="2">Retrovirus-related Pol polyprotein like</fullName>
    </submittedName>
</protein>
<dbReference type="AlphaFoldDB" id="A0A8T0EAQ9"/>
<evidence type="ECO:0000259" key="1">
    <source>
        <dbReference type="Pfam" id="PF00078"/>
    </source>
</evidence>
<organism evidence="2 3">
    <name type="scientific">Argiope bruennichi</name>
    <name type="common">Wasp spider</name>
    <name type="synonym">Aranea bruennichi</name>
    <dbReference type="NCBI Taxonomy" id="94029"/>
    <lineage>
        <taxon>Eukaryota</taxon>
        <taxon>Metazoa</taxon>
        <taxon>Ecdysozoa</taxon>
        <taxon>Arthropoda</taxon>
        <taxon>Chelicerata</taxon>
        <taxon>Arachnida</taxon>
        <taxon>Araneae</taxon>
        <taxon>Araneomorphae</taxon>
        <taxon>Entelegynae</taxon>
        <taxon>Araneoidea</taxon>
        <taxon>Araneidae</taxon>
        <taxon>Argiope</taxon>
    </lineage>
</organism>
<feature type="domain" description="Reverse transcriptase" evidence="1">
    <location>
        <begin position="94"/>
        <end position="187"/>
    </location>
</feature>
<keyword evidence="3" id="KW-1185">Reference proteome</keyword>
<dbReference type="Gene3D" id="3.10.10.10">
    <property type="entry name" value="HIV Type 1 Reverse Transcriptase, subunit A, domain 1"/>
    <property type="match status" value="1"/>
</dbReference>
<proteinExistence type="predicted"/>